<feature type="region of interest" description="Disordered" evidence="1">
    <location>
        <begin position="1"/>
        <end position="20"/>
    </location>
</feature>
<reference evidence="2" key="1">
    <citation type="submission" date="2023-07" db="EMBL/GenBank/DDBJ databases">
        <title>draft genome sequence of fig (Ficus carica).</title>
        <authorList>
            <person name="Takahashi T."/>
            <person name="Nishimura K."/>
        </authorList>
    </citation>
    <scope>NUCLEOTIDE SEQUENCE</scope>
</reference>
<feature type="region of interest" description="Disordered" evidence="1">
    <location>
        <begin position="50"/>
        <end position="96"/>
    </location>
</feature>
<evidence type="ECO:0000256" key="1">
    <source>
        <dbReference type="SAM" id="MobiDB-lite"/>
    </source>
</evidence>
<protein>
    <submittedName>
        <fullName evidence="2">Uncharacterized protein</fullName>
    </submittedName>
</protein>
<evidence type="ECO:0000313" key="3">
    <source>
        <dbReference type="Proteomes" id="UP001187192"/>
    </source>
</evidence>
<evidence type="ECO:0000313" key="2">
    <source>
        <dbReference type="EMBL" id="GMN54306.1"/>
    </source>
</evidence>
<feature type="compositionally biased region" description="Polar residues" evidence="1">
    <location>
        <begin position="7"/>
        <end position="20"/>
    </location>
</feature>
<proteinExistence type="predicted"/>
<keyword evidence="3" id="KW-1185">Reference proteome</keyword>
<name>A0AA88B019_FICCA</name>
<accession>A0AA88B019</accession>
<dbReference type="EMBL" id="BTGU01000050">
    <property type="protein sequence ID" value="GMN54306.1"/>
    <property type="molecule type" value="Genomic_DNA"/>
</dbReference>
<comment type="caution">
    <text evidence="2">The sequence shown here is derived from an EMBL/GenBank/DDBJ whole genome shotgun (WGS) entry which is preliminary data.</text>
</comment>
<feature type="compositionally biased region" description="Basic and acidic residues" evidence="1">
    <location>
        <begin position="59"/>
        <end position="74"/>
    </location>
</feature>
<dbReference type="AlphaFoldDB" id="A0AA88B019"/>
<gene>
    <name evidence="2" type="ORF">TIFTF001_023433</name>
</gene>
<dbReference type="Proteomes" id="UP001187192">
    <property type="component" value="Unassembled WGS sequence"/>
</dbReference>
<organism evidence="2 3">
    <name type="scientific">Ficus carica</name>
    <name type="common">Common fig</name>
    <dbReference type="NCBI Taxonomy" id="3494"/>
    <lineage>
        <taxon>Eukaryota</taxon>
        <taxon>Viridiplantae</taxon>
        <taxon>Streptophyta</taxon>
        <taxon>Embryophyta</taxon>
        <taxon>Tracheophyta</taxon>
        <taxon>Spermatophyta</taxon>
        <taxon>Magnoliopsida</taxon>
        <taxon>eudicotyledons</taxon>
        <taxon>Gunneridae</taxon>
        <taxon>Pentapetalae</taxon>
        <taxon>rosids</taxon>
        <taxon>fabids</taxon>
        <taxon>Rosales</taxon>
        <taxon>Moraceae</taxon>
        <taxon>Ficeae</taxon>
        <taxon>Ficus</taxon>
    </lineage>
</organism>
<sequence length="96" mass="11103">MGKMKDSQTNNRESPNSADNTESLVYFDLVHSQIILNYCATGQIEVGMKMKKKKKRNRNHDITKAGGNKTEERKRGRAITVEEGNTSRFKKWREQN</sequence>